<keyword evidence="6" id="KW-0325">Glycoprotein</keyword>
<dbReference type="PANTHER" id="PTHR36016">
    <property type="entry name" value="CLAVATA3/ESR (CLE)-RELATED PROTEIN 7"/>
    <property type="match status" value="1"/>
</dbReference>
<sequence>MSSEARIYRGFPTAQKSIDSRLLFRILGFDVSEVKIHERRSMLDANFPRVSPAGPDPHYCFEHLMANSTAPRVSILFIVIFLALVMSSEARIYHGFPTAQKSIDSRLLFRILGFDVSEVKIHERRSMLDANFPRVSPAGPDPQHNTHPPASD</sequence>
<keyword evidence="11" id="KW-1185">Reference proteome</keyword>
<dbReference type="AlphaFoldDB" id="A0A834YRF6"/>
<dbReference type="OrthoDB" id="1406315at2759"/>
<dbReference type="PANTHER" id="PTHR36016:SF1">
    <property type="entry name" value="CLAVATA3_ESR (CLE)-RELATED PROTEIN 5-RELATED"/>
    <property type="match status" value="1"/>
</dbReference>
<dbReference type="OMA" id="EHLMANS"/>
<evidence type="ECO:0000256" key="1">
    <source>
        <dbReference type="ARBA" id="ARBA00004239"/>
    </source>
</evidence>
<evidence type="ECO:0000313" key="10">
    <source>
        <dbReference type="EMBL" id="KAF8391268.1"/>
    </source>
</evidence>
<name>A0A834YRF6_TETSI</name>
<evidence type="ECO:0000256" key="4">
    <source>
        <dbReference type="ARBA" id="ARBA00022729"/>
    </source>
</evidence>
<feature type="transmembrane region" description="Helical" evidence="9">
    <location>
        <begin position="73"/>
        <end position="93"/>
    </location>
</feature>
<dbReference type="InterPro" id="IPR039617">
    <property type="entry name" value="CLAVATA3-CLE"/>
</dbReference>
<comment type="similarity">
    <text evidence="2">Belongs to the CLV3/ESR signal peptide family.</text>
</comment>
<evidence type="ECO:0000256" key="5">
    <source>
        <dbReference type="ARBA" id="ARBA00022782"/>
    </source>
</evidence>
<evidence type="ECO:0000256" key="8">
    <source>
        <dbReference type="SAM" id="MobiDB-lite"/>
    </source>
</evidence>
<gene>
    <name evidence="10" type="ORF">HHK36_023570</name>
</gene>
<proteinExistence type="inferred from homology"/>
<dbReference type="GO" id="GO:0005576">
    <property type="term" value="C:extracellular region"/>
    <property type="evidence" value="ECO:0007669"/>
    <property type="project" value="UniProtKB-SubCell"/>
</dbReference>
<evidence type="ECO:0000256" key="7">
    <source>
        <dbReference type="ARBA" id="ARBA00023278"/>
    </source>
</evidence>
<evidence type="ECO:0000313" key="11">
    <source>
        <dbReference type="Proteomes" id="UP000655225"/>
    </source>
</evidence>
<reference evidence="10 11" key="1">
    <citation type="submission" date="2020-04" db="EMBL/GenBank/DDBJ databases">
        <title>Plant Genome Project.</title>
        <authorList>
            <person name="Zhang R.-G."/>
        </authorList>
    </citation>
    <scope>NUCLEOTIDE SEQUENCE [LARGE SCALE GENOMIC DNA]</scope>
    <source>
        <strain evidence="10">YNK0</strain>
        <tissue evidence="10">Leaf</tissue>
    </source>
</reference>
<keyword evidence="7" id="KW-0379">Hydroxylation</keyword>
<keyword evidence="9" id="KW-1133">Transmembrane helix</keyword>
<dbReference type="GO" id="GO:0030154">
    <property type="term" value="P:cell differentiation"/>
    <property type="evidence" value="ECO:0007669"/>
    <property type="project" value="UniProtKB-KW"/>
</dbReference>
<keyword evidence="3" id="KW-0964">Secreted</keyword>
<keyword evidence="9" id="KW-0472">Membrane</keyword>
<feature type="region of interest" description="Disordered" evidence="8">
    <location>
        <begin position="131"/>
        <end position="152"/>
    </location>
</feature>
<evidence type="ECO:0000256" key="6">
    <source>
        <dbReference type="ARBA" id="ARBA00023180"/>
    </source>
</evidence>
<evidence type="ECO:0000256" key="2">
    <source>
        <dbReference type="ARBA" id="ARBA00005416"/>
    </source>
</evidence>
<keyword evidence="9" id="KW-0812">Transmembrane</keyword>
<accession>A0A834YRF6</accession>
<dbReference type="EMBL" id="JABCRI010000017">
    <property type="protein sequence ID" value="KAF8391268.1"/>
    <property type="molecule type" value="Genomic_DNA"/>
</dbReference>
<comment type="subcellular location">
    <subcellularLocation>
        <location evidence="1">Secreted</location>
        <location evidence="1">Extracellular space</location>
    </subcellularLocation>
</comment>
<comment type="caution">
    <text evidence="10">The sequence shown here is derived from an EMBL/GenBank/DDBJ whole genome shotgun (WGS) entry which is preliminary data.</text>
</comment>
<evidence type="ECO:0000256" key="9">
    <source>
        <dbReference type="SAM" id="Phobius"/>
    </source>
</evidence>
<evidence type="ECO:0000256" key="3">
    <source>
        <dbReference type="ARBA" id="ARBA00022525"/>
    </source>
</evidence>
<keyword evidence="5" id="KW-0221">Differentiation</keyword>
<dbReference type="Proteomes" id="UP000655225">
    <property type="component" value="Unassembled WGS sequence"/>
</dbReference>
<feature type="compositionally biased region" description="Polar residues" evidence="8">
    <location>
        <begin position="143"/>
        <end position="152"/>
    </location>
</feature>
<organism evidence="10 11">
    <name type="scientific">Tetracentron sinense</name>
    <name type="common">Spur-leaf</name>
    <dbReference type="NCBI Taxonomy" id="13715"/>
    <lineage>
        <taxon>Eukaryota</taxon>
        <taxon>Viridiplantae</taxon>
        <taxon>Streptophyta</taxon>
        <taxon>Embryophyta</taxon>
        <taxon>Tracheophyta</taxon>
        <taxon>Spermatophyta</taxon>
        <taxon>Magnoliopsida</taxon>
        <taxon>Trochodendrales</taxon>
        <taxon>Trochodendraceae</taxon>
        <taxon>Tetracentron</taxon>
    </lineage>
</organism>
<protein>
    <submittedName>
        <fullName evidence="10">Uncharacterized protein</fullName>
    </submittedName>
</protein>
<keyword evidence="4" id="KW-0732">Signal</keyword>